<evidence type="ECO:0000256" key="2">
    <source>
        <dbReference type="ARBA" id="ARBA00022475"/>
    </source>
</evidence>
<keyword evidence="5 7" id="KW-0472">Membrane</keyword>
<accession>A0ABW8JT35</accession>
<protein>
    <submittedName>
        <fullName evidence="10">ABC transporter permease</fullName>
    </submittedName>
</protein>
<evidence type="ECO:0000256" key="6">
    <source>
        <dbReference type="ARBA" id="ARBA00038076"/>
    </source>
</evidence>
<proteinExistence type="inferred from homology"/>
<keyword evidence="11" id="KW-1185">Reference proteome</keyword>
<dbReference type="Pfam" id="PF12704">
    <property type="entry name" value="MacB_PCD"/>
    <property type="match status" value="1"/>
</dbReference>
<evidence type="ECO:0000256" key="4">
    <source>
        <dbReference type="ARBA" id="ARBA00022989"/>
    </source>
</evidence>
<comment type="subcellular location">
    <subcellularLocation>
        <location evidence="1">Cell membrane</location>
        <topology evidence="1">Multi-pass membrane protein</topology>
    </subcellularLocation>
</comment>
<evidence type="ECO:0000256" key="5">
    <source>
        <dbReference type="ARBA" id="ARBA00023136"/>
    </source>
</evidence>
<evidence type="ECO:0000313" key="11">
    <source>
        <dbReference type="Proteomes" id="UP001620460"/>
    </source>
</evidence>
<dbReference type="Proteomes" id="UP001620460">
    <property type="component" value="Unassembled WGS sequence"/>
</dbReference>
<keyword evidence="3 7" id="KW-0812">Transmembrane</keyword>
<feature type="domain" description="ABC3 transporter permease C-terminal" evidence="8">
    <location>
        <begin position="297"/>
        <end position="407"/>
    </location>
</feature>
<dbReference type="PANTHER" id="PTHR30572:SF4">
    <property type="entry name" value="ABC TRANSPORTER PERMEASE YTRF"/>
    <property type="match status" value="1"/>
</dbReference>
<dbReference type="RefSeq" id="WP_404632147.1">
    <property type="nucleotide sequence ID" value="NZ_JADIKM010000002.1"/>
</dbReference>
<feature type="transmembrane region" description="Helical" evidence="7">
    <location>
        <begin position="345"/>
        <end position="366"/>
    </location>
</feature>
<feature type="transmembrane region" description="Helical" evidence="7">
    <location>
        <begin position="290"/>
        <end position="317"/>
    </location>
</feature>
<name>A0ABW8JT35_9GAMM</name>
<organism evidence="10 11">
    <name type="scientific">Dyella ginsengisoli</name>
    <dbReference type="NCBI Taxonomy" id="363848"/>
    <lineage>
        <taxon>Bacteria</taxon>
        <taxon>Pseudomonadati</taxon>
        <taxon>Pseudomonadota</taxon>
        <taxon>Gammaproteobacteria</taxon>
        <taxon>Lysobacterales</taxon>
        <taxon>Rhodanobacteraceae</taxon>
        <taxon>Dyella</taxon>
    </lineage>
</organism>
<dbReference type="InterPro" id="IPR050250">
    <property type="entry name" value="Macrolide_Exporter_MacB"/>
</dbReference>
<dbReference type="InterPro" id="IPR025857">
    <property type="entry name" value="MacB_PCD"/>
</dbReference>
<evidence type="ECO:0000259" key="9">
    <source>
        <dbReference type="Pfam" id="PF12704"/>
    </source>
</evidence>
<sequence length="414" mass="45039">MTLHPLIRALRRHKAGVLLIVLQIALTLAIVCNAVFIIGQRIERLNRPTGVQEEGLVRISQTWLDAPDTEDDAATERLDAMQRADLDVLRRLPDVIDVAASESLPLQGSMWSAGLRTAPEQKQPAGQAALYYGDERLLPTLGLKLVAGRNFTAAEIDHHTIRSPRAASVVIVTQSVADALFPRGDALGKTIYLDVRPATIVGIVERLQTPTVAAWGNSWAYDSVLVPVRLDGPTASYALRVRPSREQAVMRAAREALFALDPMREMPDTWGAQSMREIRGKAYRGDRGTVMLLATVCLILLGVTAAGIVGLTSFWVGQRQRQIGIRRALGARRIDILRYFQAENLLMASVGVVLGALFALGLNLWLMLHVAAPRIPMIYVLSGAAALLLIGQAAVFVPARRASRLPPIAATRSA</sequence>
<feature type="transmembrane region" description="Helical" evidence="7">
    <location>
        <begin position="378"/>
        <end position="397"/>
    </location>
</feature>
<reference evidence="10 11" key="1">
    <citation type="submission" date="2020-10" db="EMBL/GenBank/DDBJ databases">
        <title>Phylogeny of dyella-like bacteria.</title>
        <authorList>
            <person name="Fu J."/>
        </authorList>
    </citation>
    <scope>NUCLEOTIDE SEQUENCE [LARGE SCALE GENOMIC DNA]</scope>
    <source>
        <strain evidence="10 11">Gsoil3046</strain>
    </source>
</reference>
<evidence type="ECO:0000256" key="7">
    <source>
        <dbReference type="SAM" id="Phobius"/>
    </source>
</evidence>
<comment type="similarity">
    <text evidence="6">Belongs to the ABC-4 integral membrane protein family.</text>
</comment>
<gene>
    <name evidence="10" type="ORF">ISP17_08700</name>
</gene>
<dbReference type="Pfam" id="PF02687">
    <property type="entry name" value="FtsX"/>
    <property type="match status" value="1"/>
</dbReference>
<keyword evidence="4 7" id="KW-1133">Transmembrane helix</keyword>
<feature type="domain" description="MacB-like periplasmic core" evidence="9">
    <location>
        <begin position="34"/>
        <end position="243"/>
    </location>
</feature>
<dbReference type="PANTHER" id="PTHR30572">
    <property type="entry name" value="MEMBRANE COMPONENT OF TRANSPORTER-RELATED"/>
    <property type="match status" value="1"/>
</dbReference>
<evidence type="ECO:0000256" key="1">
    <source>
        <dbReference type="ARBA" id="ARBA00004651"/>
    </source>
</evidence>
<evidence type="ECO:0000256" key="3">
    <source>
        <dbReference type="ARBA" id="ARBA00022692"/>
    </source>
</evidence>
<dbReference type="InterPro" id="IPR003838">
    <property type="entry name" value="ABC3_permease_C"/>
</dbReference>
<evidence type="ECO:0000259" key="8">
    <source>
        <dbReference type="Pfam" id="PF02687"/>
    </source>
</evidence>
<evidence type="ECO:0000313" key="10">
    <source>
        <dbReference type="EMBL" id="MFK2904043.1"/>
    </source>
</evidence>
<feature type="transmembrane region" description="Helical" evidence="7">
    <location>
        <begin position="16"/>
        <end position="39"/>
    </location>
</feature>
<keyword evidence="2" id="KW-1003">Cell membrane</keyword>
<comment type="caution">
    <text evidence="10">The sequence shown here is derived from an EMBL/GenBank/DDBJ whole genome shotgun (WGS) entry which is preliminary data.</text>
</comment>
<dbReference type="EMBL" id="JADIKM010000002">
    <property type="protein sequence ID" value="MFK2904043.1"/>
    <property type="molecule type" value="Genomic_DNA"/>
</dbReference>